<dbReference type="AlphaFoldDB" id="A0A497EKS8"/>
<feature type="region of interest" description="Disordered" evidence="1">
    <location>
        <begin position="1"/>
        <end position="28"/>
    </location>
</feature>
<evidence type="ECO:0000256" key="1">
    <source>
        <dbReference type="SAM" id="MobiDB-lite"/>
    </source>
</evidence>
<reference evidence="2 3" key="1">
    <citation type="submission" date="2018-06" db="EMBL/GenBank/DDBJ databases">
        <title>Extensive metabolic versatility and redundancy in microbially diverse, dynamic hydrothermal sediments.</title>
        <authorList>
            <person name="Dombrowski N."/>
            <person name="Teske A."/>
            <person name="Baker B.J."/>
        </authorList>
    </citation>
    <scope>NUCLEOTIDE SEQUENCE [LARGE SCALE GENOMIC DNA]</scope>
    <source>
        <strain evidence="2">B66_G16</strain>
    </source>
</reference>
<sequence length="68" mass="7518">MATKRISITTANREEQVKSKIKNPNSTASTVNFPPLLLSFINKGWGRRGAQNIDEVTPTHDSQPPVDL</sequence>
<dbReference type="Proteomes" id="UP000278475">
    <property type="component" value="Unassembled WGS sequence"/>
</dbReference>
<feature type="compositionally biased region" description="Polar residues" evidence="1">
    <location>
        <begin position="1"/>
        <end position="11"/>
    </location>
</feature>
<name>A0A497EKS8_9CREN</name>
<protein>
    <submittedName>
        <fullName evidence="2">Uncharacterized protein</fullName>
    </submittedName>
</protein>
<gene>
    <name evidence="2" type="ORF">DRJ31_10265</name>
</gene>
<evidence type="ECO:0000313" key="3">
    <source>
        <dbReference type="Proteomes" id="UP000278475"/>
    </source>
</evidence>
<proteinExistence type="predicted"/>
<accession>A0A497EKS8</accession>
<dbReference type="EMBL" id="QMQV01000198">
    <property type="protein sequence ID" value="RLE46210.1"/>
    <property type="molecule type" value="Genomic_DNA"/>
</dbReference>
<organism evidence="2 3">
    <name type="scientific">Thermoproteota archaeon</name>
    <dbReference type="NCBI Taxonomy" id="2056631"/>
    <lineage>
        <taxon>Archaea</taxon>
        <taxon>Thermoproteota</taxon>
    </lineage>
</organism>
<comment type="caution">
    <text evidence="2">The sequence shown here is derived from an EMBL/GenBank/DDBJ whole genome shotgun (WGS) entry which is preliminary data.</text>
</comment>
<evidence type="ECO:0000313" key="2">
    <source>
        <dbReference type="EMBL" id="RLE46210.1"/>
    </source>
</evidence>